<accession>A0ABV9ECG9</accession>
<dbReference type="PANTHER" id="PTHR43162">
    <property type="match status" value="1"/>
</dbReference>
<organism evidence="2 3">
    <name type="scientific">Sphaerisporangium corydalis</name>
    <dbReference type="NCBI Taxonomy" id="1441875"/>
    <lineage>
        <taxon>Bacteria</taxon>
        <taxon>Bacillati</taxon>
        <taxon>Actinomycetota</taxon>
        <taxon>Actinomycetes</taxon>
        <taxon>Streptosporangiales</taxon>
        <taxon>Streptosporangiaceae</taxon>
        <taxon>Sphaerisporangium</taxon>
    </lineage>
</organism>
<protein>
    <submittedName>
        <fullName evidence="2">NAD(P)H-binding protein</fullName>
    </submittedName>
</protein>
<reference evidence="3" key="1">
    <citation type="journal article" date="2019" name="Int. J. Syst. Evol. Microbiol.">
        <title>The Global Catalogue of Microorganisms (GCM) 10K type strain sequencing project: providing services to taxonomists for standard genome sequencing and annotation.</title>
        <authorList>
            <consortium name="The Broad Institute Genomics Platform"/>
            <consortium name="The Broad Institute Genome Sequencing Center for Infectious Disease"/>
            <person name="Wu L."/>
            <person name="Ma J."/>
        </authorList>
    </citation>
    <scope>NUCLEOTIDE SEQUENCE [LARGE SCALE GENOMIC DNA]</scope>
    <source>
        <strain evidence="3">CCUG 49560</strain>
    </source>
</reference>
<proteinExistence type="predicted"/>
<dbReference type="RefSeq" id="WP_262846760.1">
    <property type="nucleotide sequence ID" value="NZ_JANZYP010000051.1"/>
</dbReference>
<dbReference type="Pfam" id="PF05368">
    <property type="entry name" value="NmrA"/>
    <property type="match status" value="1"/>
</dbReference>
<gene>
    <name evidence="2" type="ORF">ACFO8L_13130</name>
</gene>
<dbReference type="InterPro" id="IPR008030">
    <property type="entry name" value="NmrA-like"/>
</dbReference>
<keyword evidence="3" id="KW-1185">Reference proteome</keyword>
<dbReference type="EMBL" id="JBHSFN010000007">
    <property type="protein sequence ID" value="MFC4587028.1"/>
    <property type="molecule type" value="Genomic_DNA"/>
</dbReference>
<dbReference type="InterPro" id="IPR051604">
    <property type="entry name" value="Ergot_Alk_Oxidoreductase"/>
</dbReference>
<dbReference type="SUPFAM" id="SSF51735">
    <property type="entry name" value="NAD(P)-binding Rossmann-fold domains"/>
    <property type="match status" value="1"/>
</dbReference>
<dbReference type="PANTHER" id="PTHR43162:SF1">
    <property type="entry name" value="PRESTALK A DIFFERENTIATION PROTEIN A"/>
    <property type="match status" value="1"/>
</dbReference>
<evidence type="ECO:0000259" key="1">
    <source>
        <dbReference type="Pfam" id="PF05368"/>
    </source>
</evidence>
<feature type="domain" description="NmrA-like" evidence="1">
    <location>
        <begin position="4"/>
        <end position="276"/>
    </location>
</feature>
<dbReference type="Proteomes" id="UP001595891">
    <property type="component" value="Unassembled WGS sequence"/>
</dbReference>
<dbReference type="Gene3D" id="3.90.25.10">
    <property type="entry name" value="UDP-galactose 4-epimerase, domain 1"/>
    <property type="match status" value="1"/>
</dbReference>
<evidence type="ECO:0000313" key="2">
    <source>
        <dbReference type="EMBL" id="MFC4587028.1"/>
    </source>
</evidence>
<evidence type="ECO:0000313" key="3">
    <source>
        <dbReference type="Proteomes" id="UP001595891"/>
    </source>
</evidence>
<name>A0ABV9ECG9_9ACTN</name>
<dbReference type="InterPro" id="IPR036291">
    <property type="entry name" value="NAD(P)-bd_dom_sf"/>
</dbReference>
<sequence>MPADQLILVTGAAGRTGGVGRSVVAGLRARGLAVRALVHREDERAAALRATGAEVVTGDLTHPADVARAVDGCRRVFFTMSVVPEYLEAAVTMAAVAREYGDLEVCVALSQMTVSTMTVLSTTESHQQRLHWLAEQAFAWSSVPVTQLRATVFLEHPFFTTLAEASIARDGTIRLPFGSARTSPVAAADVAEVATTILADPSGHTGKVYELTGPRSQNMTAIAAEYAQALGRPVTYADVPLREWTEHDLAALGLPDHLTEHVACMARLVAQNRYDRLTHQVEELTGHPATSVRAFVSARRRQAPPEP</sequence>
<comment type="caution">
    <text evidence="2">The sequence shown here is derived from an EMBL/GenBank/DDBJ whole genome shotgun (WGS) entry which is preliminary data.</text>
</comment>
<dbReference type="Gene3D" id="3.40.50.720">
    <property type="entry name" value="NAD(P)-binding Rossmann-like Domain"/>
    <property type="match status" value="1"/>
</dbReference>